<dbReference type="InterPro" id="IPR017853">
    <property type="entry name" value="GH"/>
</dbReference>
<reference evidence="9" key="1">
    <citation type="submission" date="2018-10" db="EMBL/GenBank/DDBJ databases">
        <title>Schaedlerella arabinophila gen. nov. sp. nov., isolated from the mouse intestinal tract and comparative analysis with the genome of the closely related altered Schaedler flora strain ASF502.</title>
        <authorList>
            <person name="Miyake S."/>
            <person name="Soh M."/>
            <person name="Seedorf H."/>
        </authorList>
    </citation>
    <scope>NUCLEOTIDE SEQUENCE [LARGE SCALE GENOMIC DNA]</scope>
    <source>
        <strain evidence="9">DSM 106076</strain>
    </source>
</reference>
<evidence type="ECO:0000256" key="5">
    <source>
        <dbReference type="ARBA" id="ARBA00023295"/>
    </source>
</evidence>
<keyword evidence="5" id="KW-0326">Glycosidase</keyword>
<comment type="caution">
    <text evidence="9">The sequence shown here is derived from an EMBL/GenBank/DDBJ whole genome shotgun (WGS) entry which is preliminary data.</text>
</comment>
<gene>
    <name evidence="9" type="ORF">EBB54_18930</name>
</gene>
<dbReference type="InterPro" id="IPR029018">
    <property type="entry name" value="Hex-like_dom2"/>
</dbReference>
<dbReference type="InterPro" id="IPR025705">
    <property type="entry name" value="Beta_hexosaminidase_sua/sub"/>
</dbReference>
<name>A0A3R8L001_9FIRM</name>
<proteinExistence type="inferred from homology"/>
<dbReference type="PANTHER" id="PTHR22600">
    <property type="entry name" value="BETA-HEXOSAMINIDASE"/>
    <property type="match status" value="1"/>
</dbReference>
<dbReference type="InterPro" id="IPR015883">
    <property type="entry name" value="Glyco_hydro_20_cat"/>
</dbReference>
<dbReference type="GO" id="GO:0005975">
    <property type="term" value="P:carbohydrate metabolic process"/>
    <property type="evidence" value="ECO:0007669"/>
    <property type="project" value="InterPro"/>
</dbReference>
<evidence type="ECO:0000256" key="6">
    <source>
        <dbReference type="PIRSR" id="PIRSR625705-1"/>
    </source>
</evidence>
<dbReference type="Pfam" id="PF00728">
    <property type="entry name" value="Glyco_hydro_20"/>
    <property type="match status" value="1"/>
</dbReference>
<evidence type="ECO:0000256" key="1">
    <source>
        <dbReference type="ARBA" id="ARBA00001231"/>
    </source>
</evidence>
<comment type="similarity">
    <text evidence="2">Belongs to the glycosyl hydrolase 20 family.</text>
</comment>
<accession>A0A3R8L001</accession>
<dbReference type="SUPFAM" id="SSF55545">
    <property type="entry name" value="beta-N-acetylhexosaminidase-like domain"/>
    <property type="match status" value="1"/>
</dbReference>
<evidence type="ECO:0000256" key="4">
    <source>
        <dbReference type="ARBA" id="ARBA00022801"/>
    </source>
</evidence>
<dbReference type="GO" id="GO:0004563">
    <property type="term" value="F:beta-N-acetylhexosaminidase activity"/>
    <property type="evidence" value="ECO:0007669"/>
    <property type="project" value="UniProtKB-EC"/>
</dbReference>
<dbReference type="CDD" id="cd06563">
    <property type="entry name" value="GH20_chitobiase-like"/>
    <property type="match status" value="1"/>
</dbReference>
<dbReference type="PRINTS" id="PR00738">
    <property type="entry name" value="GLHYDRLASE20"/>
</dbReference>
<organism evidence="9 10">
    <name type="scientific">Schaedlerella arabinosiphila</name>
    <dbReference type="NCBI Taxonomy" id="2044587"/>
    <lineage>
        <taxon>Bacteria</taxon>
        <taxon>Bacillati</taxon>
        <taxon>Bacillota</taxon>
        <taxon>Clostridia</taxon>
        <taxon>Lachnospirales</taxon>
        <taxon>Lachnospiraceae</taxon>
        <taxon>Schaedlerella</taxon>
    </lineage>
</organism>
<dbReference type="PANTHER" id="PTHR22600:SF57">
    <property type="entry name" value="BETA-N-ACETYLHEXOSAMINIDASE"/>
    <property type="match status" value="1"/>
</dbReference>
<dbReference type="SUPFAM" id="SSF51445">
    <property type="entry name" value="(Trans)glycosidases"/>
    <property type="match status" value="1"/>
</dbReference>
<feature type="domain" description="Glycoside hydrolase family 20 catalytic" evidence="7">
    <location>
        <begin position="86"/>
        <end position="417"/>
    </location>
</feature>
<keyword evidence="10" id="KW-1185">Reference proteome</keyword>
<evidence type="ECO:0000256" key="3">
    <source>
        <dbReference type="ARBA" id="ARBA00012663"/>
    </source>
</evidence>
<comment type="catalytic activity">
    <reaction evidence="1">
        <text>Hydrolysis of terminal non-reducing N-acetyl-D-hexosamine residues in N-acetyl-beta-D-hexosaminides.</text>
        <dbReference type="EC" id="3.2.1.52"/>
    </reaction>
</comment>
<feature type="active site" description="Proton donor" evidence="6">
    <location>
        <position position="257"/>
    </location>
</feature>
<dbReference type="GO" id="GO:0016020">
    <property type="term" value="C:membrane"/>
    <property type="evidence" value="ECO:0007669"/>
    <property type="project" value="TreeGrafter"/>
</dbReference>
<feature type="domain" description="Beta-hexosaminidase bacterial type N-terminal" evidence="8">
    <location>
        <begin position="26"/>
        <end position="82"/>
    </location>
</feature>
<dbReference type="Gene3D" id="3.30.379.10">
    <property type="entry name" value="Chitobiase/beta-hexosaminidase domain 2-like"/>
    <property type="match status" value="1"/>
</dbReference>
<dbReference type="Pfam" id="PF02838">
    <property type="entry name" value="Glyco_hydro_20b"/>
    <property type="match status" value="1"/>
</dbReference>
<evidence type="ECO:0000313" key="10">
    <source>
        <dbReference type="Proteomes" id="UP000274920"/>
    </source>
</evidence>
<evidence type="ECO:0000259" key="8">
    <source>
        <dbReference type="Pfam" id="PF02838"/>
    </source>
</evidence>
<dbReference type="AlphaFoldDB" id="A0A3R8L001"/>
<evidence type="ECO:0000313" key="9">
    <source>
        <dbReference type="EMBL" id="RRK35433.1"/>
    </source>
</evidence>
<dbReference type="InterPro" id="IPR015882">
    <property type="entry name" value="HEX_bac_N"/>
</dbReference>
<dbReference type="EC" id="3.2.1.52" evidence="3"/>
<sequence>MEIGIIPEPKKILPGGEGCAGHVIRENKLNPAFGEEEYRLQLKADGIWIEGGSEKACLYAEMSLEQIRLQCGEDLPCLTVEDSPEYSWRAFHIDCARHFIPAEELKKMIRMAAHFKFNKFHWHFSDDQGWRIECRRYPLLHEVGAVRKGDHMGNYDSEETEDRYYTRDQVREIVAYCKELGVEVIPEVDMPGHVTALLAAYPQYGCRGEQIPVETRAGIFRDILCAGKEETFEFIKGLLDDLLELFPGTYFHIGGDEAPKEYWSSCPLCRKRMEEEGLSTLQELQGYMENRITAYLKSRGRTVIVWNEAAYGGNLDPDTIVQLWTEDKENRLGAHMEKGGSAVISIVKNCYCDYPYGITSLQDVYELDVRPEGLEKAEKGILGTECLIWTEHIRDMEKLETMCWPRYAASAEAGWCGQKRPGYVSFEGRMKRLFPVFERYGIHAEKVSGWVPPKEEAERQKAEFEKNFSAEDRQEVEKMQEII</sequence>
<evidence type="ECO:0000256" key="2">
    <source>
        <dbReference type="ARBA" id="ARBA00006285"/>
    </source>
</evidence>
<protein>
    <recommendedName>
        <fullName evidence="3">beta-N-acetylhexosaminidase</fullName>
        <ecNumber evidence="3">3.2.1.52</ecNumber>
    </recommendedName>
</protein>
<dbReference type="EMBL" id="RHJS01000002">
    <property type="protein sequence ID" value="RRK35433.1"/>
    <property type="molecule type" value="Genomic_DNA"/>
</dbReference>
<keyword evidence="4" id="KW-0378">Hydrolase</keyword>
<dbReference type="Proteomes" id="UP000274920">
    <property type="component" value="Unassembled WGS sequence"/>
</dbReference>
<dbReference type="GO" id="GO:0030203">
    <property type="term" value="P:glycosaminoglycan metabolic process"/>
    <property type="evidence" value="ECO:0007669"/>
    <property type="project" value="TreeGrafter"/>
</dbReference>
<dbReference type="Gene3D" id="3.20.20.80">
    <property type="entry name" value="Glycosidases"/>
    <property type="match status" value="1"/>
</dbReference>
<evidence type="ECO:0000259" key="7">
    <source>
        <dbReference type="Pfam" id="PF00728"/>
    </source>
</evidence>